<organism evidence="1 2">
    <name type="scientific">Helcobacillus massiliensis</name>
    <dbReference type="NCBI Taxonomy" id="521392"/>
    <lineage>
        <taxon>Bacteria</taxon>
        <taxon>Bacillati</taxon>
        <taxon>Actinomycetota</taxon>
        <taxon>Actinomycetes</taxon>
        <taxon>Micrococcales</taxon>
        <taxon>Dermabacteraceae</taxon>
        <taxon>Helcobacillus</taxon>
    </lineage>
</organism>
<comment type="caution">
    <text evidence="1">The sequence shown here is derived from an EMBL/GenBank/DDBJ whole genome shotgun (WGS) entry which is preliminary data.</text>
</comment>
<evidence type="ECO:0008006" key="3">
    <source>
        <dbReference type="Google" id="ProtNLM"/>
    </source>
</evidence>
<sequence>MELRIGVQHSPREITVESEKSAEDLTALIETAVAESSLLRLEDPKGRVVLVPGAKIAYVDLSTEEPRRVGFLS</sequence>
<proteinExistence type="predicted"/>
<reference evidence="1 2" key="1">
    <citation type="submission" date="2020-08" db="EMBL/GenBank/DDBJ databases">
        <title>Sequencing the genomes of 1000 actinobacteria strains.</title>
        <authorList>
            <person name="Klenk H.-P."/>
        </authorList>
    </citation>
    <scope>NUCLEOTIDE SEQUENCE [LARGE SCALE GENOMIC DNA]</scope>
    <source>
        <strain evidence="1 2">DSM 23040</strain>
    </source>
</reference>
<accession>A0A839QSZ4</accession>
<name>A0A839QSZ4_9MICO</name>
<keyword evidence="2" id="KW-1185">Reference proteome</keyword>
<dbReference type="EMBL" id="JACHWP010000001">
    <property type="protein sequence ID" value="MBB3022768.1"/>
    <property type="molecule type" value="Genomic_DNA"/>
</dbReference>
<gene>
    <name evidence="1" type="ORF">FHX50_001016</name>
</gene>
<dbReference type="AlphaFoldDB" id="A0A839QSZ4"/>
<evidence type="ECO:0000313" key="2">
    <source>
        <dbReference type="Proteomes" id="UP000568050"/>
    </source>
</evidence>
<evidence type="ECO:0000313" key="1">
    <source>
        <dbReference type="EMBL" id="MBB3022768.1"/>
    </source>
</evidence>
<dbReference type="InterPro" id="IPR021456">
    <property type="entry name" value="DUF3107"/>
</dbReference>
<protein>
    <recommendedName>
        <fullName evidence="3">DUF3107 family protein</fullName>
    </recommendedName>
</protein>
<dbReference type="RefSeq" id="WP_183375066.1">
    <property type="nucleotide sequence ID" value="NZ_CBCSFZ010000038.1"/>
</dbReference>
<dbReference type="Proteomes" id="UP000568050">
    <property type="component" value="Unassembled WGS sequence"/>
</dbReference>
<dbReference type="Pfam" id="PF11305">
    <property type="entry name" value="DUF3107"/>
    <property type="match status" value="1"/>
</dbReference>